<protein>
    <recommendedName>
        <fullName evidence="2 6">peptidylprolyl isomerase</fullName>
        <ecNumber evidence="2 6">5.2.1.8</ecNumber>
    </recommendedName>
</protein>
<gene>
    <name evidence="10" type="ORF">BZA70DRAFT_271123</name>
</gene>
<keyword evidence="4 6" id="KW-0413">Isomerase</keyword>
<comment type="catalytic activity">
    <reaction evidence="1 6">
        <text>[protein]-peptidylproline (omega=180) = [protein]-peptidylproline (omega=0)</text>
        <dbReference type="Rhea" id="RHEA:16237"/>
        <dbReference type="Rhea" id="RHEA-COMP:10747"/>
        <dbReference type="Rhea" id="RHEA-COMP:10748"/>
        <dbReference type="ChEBI" id="CHEBI:83833"/>
        <dbReference type="ChEBI" id="CHEBI:83834"/>
        <dbReference type="EC" id="5.2.1.8"/>
    </reaction>
</comment>
<dbReference type="Pfam" id="PF00254">
    <property type="entry name" value="FKBP_C"/>
    <property type="match status" value="1"/>
</dbReference>
<feature type="compositionally biased region" description="Acidic residues" evidence="7">
    <location>
        <begin position="140"/>
        <end position="162"/>
    </location>
</feature>
<name>A0ABR1FDX8_9ASCO</name>
<evidence type="ECO:0000256" key="7">
    <source>
        <dbReference type="SAM" id="MobiDB-lite"/>
    </source>
</evidence>
<dbReference type="Gene3D" id="3.10.50.40">
    <property type="match status" value="1"/>
</dbReference>
<dbReference type="InterPro" id="IPR001179">
    <property type="entry name" value="PPIase_FKBP_dom"/>
</dbReference>
<dbReference type="SUPFAM" id="SSF54534">
    <property type="entry name" value="FKBP-like"/>
    <property type="match status" value="1"/>
</dbReference>
<feature type="domain" description="PPIase FKBP-type" evidence="9">
    <location>
        <begin position="46"/>
        <end position="133"/>
    </location>
</feature>
<comment type="caution">
    <text evidence="10">The sequence shown here is derived from an EMBL/GenBank/DDBJ whole genome shotgun (WGS) entry which is preliminary data.</text>
</comment>
<evidence type="ECO:0000256" key="8">
    <source>
        <dbReference type="SAM" id="SignalP"/>
    </source>
</evidence>
<evidence type="ECO:0000313" key="10">
    <source>
        <dbReference type="EMBL" id="KAK7207373.1"/>
    </source>
</evidence>
<feature type="region of interest" description="Disordered" evidence="7">
    <location>
        <begin position="136"/>
        <end position="203"/>
    </location>
</feature>
<evidence type="ECO:0000256" key="5">
    <source>
        <dbReference type="ARBA" id="ARBA00024206"/>
    </source>
</evidence>
<dbReference type="PANTHER" id="PTHR45779:SF7">
    <property type="entry name" value="PEPTIDYLPROLYL ISOMERASE"/>
    <property type="match status" value="1"/>
</dbReference>
<evidence type="ECO:0000259" key="9">
    <source>
        <dbReference type="PROSITE" id="PS50059"/>
    </source>
</evidence>
<dbReference type="GeneID" id="90036941"/>
<evidence type="ECO:0000256" key="4">
    <source>
        <dbReference type="ARBA" id="ARBA00023235"/>
    </source>
</evidence>
<dbReference type="EMBL" id="JBBJBU010000001">
    <property type="protein sequence ID" value="KAK7207373.1"/>
    <property type="molecule type" value="Genomic_DNA"/>
</dbReference>
<dbReference type="InterPro" id="IPR046357">
    <property type="entry name" value="PPIase_dom_sf"/>
</dbReference>
<keyword evidence="3 6" id="KW-0697">Rotamase</keyword>
<comment type="similarity">
    <text evidence="5">Belongs to the FKBP-type PPIase family. FKBP2 subfamily.</text>
</comment>
<keyword evidence="11" id="KW-1185">Reference proteome</keyword>
<proteinExistence type="inferred from homology"/>
<sequence length="203" mass="22431">MRSVFTVLLLLVALIAFTETVFAKELRIIVTDRIPKSECLRKTRKGDQISVEYTGYFEDGTVLDSSVGREIPFRFQLGSGKVIKGWELGLLDMCIGESRRLLIPHQYGYGMRENLHVKPGTDLTFDIKLLGIAGYKPDGSPEDEEIEATTASEEGEPETETEAAEKPTEVDAEPTPEAESTSAEAEPVEEVVEAAETLPHDEL</sequence>
<organism evidence="10 11">
    <name type="scientific">Myxozyma melibiosi</name>
    <dbReference type="NCBI Taxonomy" id="54550"/>
    <lineage>
        <taxon>Eukaryota</taxon>
        <taxon>Fungi</taxon>
        <taxon>Dikarya</taxon>
        <taxon>Ascomycota</taxon>
        <taxon>Saccharomycotina</taxon>
        <taxon>Lipomycetes</taxon>
        <taxon>Lipomycetales</taxon>
        <taxon>Lipomycetaceae</taxon>
        <taxon>Myxozyma</taxon>
    </lineage>
</organism>
<dbReference type="PANTHER" id="PTHR45779">
    <property type="entry name" value="PEPTIDYLPROLYL ISOMERASE"/>
    <property type="match status" value="1"/>
</dbReference>
<feature type="chain" id="PRO_5047010593" description="peptidylprolyl isomerase" evidence="8">
    <location>
        <begin position="24"/>
        <end position="203"/>
    </location>
</feature>
<dbReference type="PROSITE" id="PS50059">
    <property type="entry name" value="FKBP_PPIASE"/>
    <property type="match status" value="1"/>
</dbReference>
<dbReference type="RefSeq" id="XP_064770406.1">
    <property type="nucleotide sequence ID" value="XM_064911429.1"/>
</dbReference>
<evidence type="ECO:0000313" key="11">
    <source>
        <dbReference type="Proteomes" id="UP001498771"/>
    </source>
</evidence>
<dbReference type="EC" id="5.2.1.8" evidence="2 6"/>
<evidence type="ECO:0000256" key="6">
    <source>
        <dbReference type="PROSITE-ProRule" id="PRU00277"/>
    </source>
</evidence>
<accession>A0ABR1FDX8</accession>
<reference evidence="10 11" key="1">
    <citation type="submission" date="2024-03" db="EMBL/GenBank/DDBJ databases">
        <title>Genome-scale model development and genomic sequencing of the oleaginous clade Lipomyces.</title>
        <authorList>
            <consortium name="Lawrence Berkeley National Laboratory"/>
            <person name="Czajka J.J."/>
            <person name="Han Y."/>
            <person name="Kim J."/>
            <person name="Mondo S.J."/>
            <person name="Hofstad B.A."/>
            <person name="Robles A."/>
            <person name="Haridas S."/>
            <person name="Riley R."/>
            <person name="LaButti K."/>
            <person name="Pangilinan J."/>
            <person name="Andreopoulos W."/>
            <person name="Lipzen A."/>
            <person name="Yan J."/>
            <person name="Wang M."/>
            <person name="Ng V."/>
            <person name="Grigoriev I.V."/>
            <person name="Spatafora J.W."/>
            <person name="Magnuson J.K."/>
            <person name="Baker S.E."/>
            <person name="Pomraning K.R."/>
        </authorList>
    </citation>
    <scope>NUCLEOTIDE SEQUENCE [LARGE SCALE GENOMIC DNA]</scope>
    <source>
        <strain evidence="10 11">Phaff 52-87</strain>
    </source>
</reference>
<dbReference type="Proteomes" id="UP001498771">
    <property type="component" value="Unassembled WGS sequence"/>
</dbReference>
<evidence type="ECO:0000256" key="1">
    <source>
        <dbReference type="ARBA" id="ARBA00000971"/>
    </source>
</evidence>
<feature type="signal peptide" evidence="8">
    <location>
        <begin position="1"/>
        <end position="23"/>
    </location>
</feature>
<dbReference type="InterPro" id="IPR044609">
    <property type="entry name" value="FKBP2/11"/>
</dbReference>
<keyword evidence="8" id="KW-0732">Signal</keyword>
<evidence type="ECO:0000256" key="2">
    <source>
        <dbReference type="ARBA" id="ARBA00013194"/>
    </source>
</evidence>
<evidence type="ECO:0000256" key="3">
    <source>
        <dbReference type="ARBA" id="ARBA00023110"/>
    </source>
</evidence>